<feature type="non-terminal residue" evidence="1">
    <location>
        <position position="1"/>
    </location>
</feature>
<evidence type="ECO:0000313" key="1">
    <source>
        <dbReference type="EMBL" id="PIO54451.1"/>
    </source>
</evidence>
<dbReference type="Gene3D" id="3.90.550.10">
    <property type="entry name" value="Spore Coat Polysaccharide Biosynthesis Protein SpsA, Chain A"/>
    <property type="match status" value="1"/>
</dbReference>
<protein>
    <recommendedName>
        <fullName evidence="3">Glycosyltransferase family 92 protein</fullName>
    </recommendedName>
</protein>
<dbReference type="PANTHER" id="PTHR31562">
    <property type="entry name" value="PROTEIN CBG18972"/>
    <property type="match status" value="1"/>
</dbReference>
<name>A0A2G9T904_TELCI</name>
<dbReference type="InterPro" id="IPR029044">
    <property type="entry name" value="Nucleotide-diphossugar_trans"/>
</dbReference>
<dbReference type="InterPro" id="IPR004988">
    <property type="entry name" value="DUF273"/>
</dbReference>
<dbReference type="Pfam" id="PF03314">
    <property type="entry name" value="DUF273"/>
    <property type="match status" value="1"/>
</dbReference>
<sequence>VVNPNHCIEEWIDDRVDVIFYERFFNWEIAASSFMIRNSEFGRSFLKSWADREFTLHKKWHGSDNGVLHVCLLVYDYIFIEQHVIKRGQPPMQTGDGPIELEGRIKSREYSAQRSRGGIDIFLNGGENGEGAGR</sequence>
<accession>A0A2G9T904</accession>
<reference evidence="1 2" key="1">
    <citation type="submission" date="2015-09" db="EMBL/GenBank/DDBJ databases">
        <title>Draft genome of the parasitic nematode Teladorsagia circumcincta isolate WARC Sus (inbred).</title>
        <authorList>
            <person name="Mitreva M."/>
        </authorList>
    </citation>
    <scope>NUCLEOTIDE SEQUENCE [LARGE SCALE GENOMIC DNA]</scope>
    <source>
        <strain evidence="1 2">S</strain>
    </source>
</reference>
<dbReference type="Proteomes" id="UP000230423">
    <property type="component" value="Unassembled WGS sequence"/>
</dbReference>
<evidence type="ECO:0008006" key="3">
    <source>
        <dbReference type="Google" id="ProtNLM"/>
    </source>
</evidence>
<organism evidence="1 2">
    <name type="scientific">Teladorsagia circumcincta</name>
    <name type="common">Brown stomach worm</name>
    <name type="synonym">Ostertagia circumcincta</name>
    <dbReference type="NCBI Taxonomy" id="45464"/>
    <lineage>
        <taxon>Eukaryota</taxon>
        <taxon>Metazoa</taxon>
        <taxon>Ecdysozoa</taxon>
        <taxon>Nematoda</taxon>
        <taxon>Chromadorea</taxon>
        <taxon>Rhabditida</taxon>
        <taxon>Rhabditina</taxon>
        <taxon>Rhabditomorpha</taxon>
        <taxon>Strongyloidea</taxon>
        <taxon>Trichostrongylidae</taxon>
        <taxon>Teladorsagia</taxon>
    </lineage>
</organism>
<dbReference type="PANTHER" id="PTHR31562:SF8">
    <property type="entry name" value="ALPHA-1,6-MANNOSYLTRANSFERASE"/>
    <property type="match status" value="1"/>
</dbReference>
<gene>
    <name evidence="1" type="ORF">TELCIR_24187</name>
</gene>
<keyword evidence="2" id="KW-1185">Reference proteome</keyword>
<dbReference type="AlphaFoldDB" id="A0A2G9T904"/>
<dbReference type="EMBL" id="KZ396628">
    <property type="protein sequence ID" value="PIO54451.1"/>
    <property type="molecule type" value="Genomic_DNA"/>
</dbReference>
<dbReference type="OrthoDB" id="407658at2759"/>
<proteinExistence type="predicted"/>
<evidence type="ECO:0000313" key="2">
    <source>
        <dbReference type="Proteomes" id="UP000230423"/>
    </source>
</evidence>